<organism evidence="1 2">
    <name type="scientific">Durusdinium trenchii</name>
    <dbReference type="NCBI Taxonomy" id="1381693"/>
    <lineage>
        <taxon>Eukaryota</taxon>
        <taxon>Sar</taxon>
        <taxon>Alveolata</taxon>
        <taxon>Dinophyceae</taxon>
        <taxon>Suessiales</taxon>
        <taxon>Symbiodiniaceae</taxon>
        <taxon>Durusdinium</taxon>
    </lineage>
</organism>
<evidence type="ECO:0000313" key="1">
    <source>
        <dbReference type="EMBL" id="CAK9069694.1"/>
    </source>
</evidence>
<keyword evidence="2" id="KW-1185">Reference proteome</keyword>
<dbReference type="Proteomes" id="UP001642484">
    <property type="component" value="Unassembled WGS sequence"/>
</dbReference>
<name>A0ABP0P3Q3_9DINO</name>
<accession>A0ABP0P3Q3</accession>
<protein>
    <submittedName>
        <fullName evidence="1">Uncharacterized protein</fullName>
    </submittedName>
</protein>
<gene>
    <name evidence="1" type="ORF">CCMP2556_LOCUS34276</name>
</gene>
<sequence length="151" mass="17208">MAMTGRGEMVPVSSIFAEAFEMDHHREAQAALALHEARTHFFPGARPKHRRETQERTVELKQHMARTGDQARRILCSLSFRAWALTLAEEKRHVAEISCCAGVALVRRSGHAKACERLLTSKQRLETELQMLHCFRAWAQSWERGAVSETI</sequence>
<dbReference type="EMBL" id="CAXAMN010022472">
    <property type="protein sequence ID" value="CAK9069694.1"/>
    <property type="molecule type" value="Genomic_DNA"/>
</dbReference>
<reference evidence="1 2" key="1">
    <citation type="submission" date="2024-02" db="EMBL/GenBank/DDBJ databases">
        <authorList>
            <person name="Chen Y."/>
            <person name="Shah S."/>
            <person name="Dougan E. K."/>
            <person name="Thang M."/>
            <person name="Chan C."/>
        </authorList>
    </citation>
    <scope>NUCLEOTIDE SEQUENCE [LARGE SCALE GENOMIC DNA]</scope>
</reference>
<proteinExistence type="predicted"/>
<evidence type="ECO:0000313" key="2">
    <source>
        <dbReference type="Proteomes" id="UP001642484"/>
    </source>
</evidence>
<comment type="caution">
    <text evidence="1">The sequence shown here is derived from an EMBL/GenBank/DDBJ whole genome shotgun (WGS) entry which is preliminary data.</text>
</comment>